<gene>
    <name evidence="4" type="ORF">MIND_00274800</name>
</gene>
<name>A0A8H6T940_9AGAR</name>
<organism evidence="4 5">
    <name type="scientific">Mycena indigotica</name>
    <dbReference type="NCBI Taxonomy" id="2126181"/>
    <lineage>
        <taxon>Eukaryota</taxon>
        <taxon>Fungi</taxon>
        <taxon>Dikarya</taxon>
        <taxon>Basidiomycota</taxon>
        <taxon>Agaricomycotina</taxon>
        <taxon>Agaricomycetes</taxon>
        <taxon>Agaricomycetidae</taxon>
        <taxon>Agaricales</taxon>
        <taxon>Marasmiineae</taxon>
        <taxon>Mycenaceae</taxon>
        <taxon>Mycena</taxon>
    </lineage>
</organism>
<evidence type="ECO:0000256" key="1">
    <source>
        <dbReference type="SAM" id="Coils"/>
    </source>
</evidence>
<feature type="region of interest" description="Disordered" evidence="2">
    <location>
        <begin position="1"/>
        <end position="31"/>
    </location>
</feature>
<comment type="caution">
    <text evidence="4">The sequence shown here is derived from an EMBL/GenBank/DDBJ whole genome shotgun (WGS) entry which is preliminary data.</text>
</comment>
<dbReference type="GeneID" id="59342136"/>
<keyword evidence="1" id="KW-0175">Coiled coil</keyword>
<dbReference type="RefSeq" id="XP_037224715.1">
    <property type="nucleotide sequence ID" value="XM_037359620.1"/>
</dbReference>
<protein>
    <submittedName>
        <fullName evidence="4">Uncharacterized protein</fullName>
    </submittedName>
</protein>
<proteinExistence type="predicted"/>
<feature type="transmembrane region" description="Helical" evidence="3">
    <location>
        <begin position="134"/>
        <end position="153"/>
    </location>
</feature>
<dbReference type="AlphaFoldDB" id="A0A8H6T940"/>
<evidence type="ECO:0000256" key="2">
    <source>
        <dbReference type="SAM" id="MobiDB-lite"/>
    </source>
</evidence>
<reference evidence="4" key="1">
    <citation type="submission" date="2020-05" db="EMBL/GenBank/DDBJ databases">
        <title>Mycena genomes resolve the evolution of fungal bioluminescence.</title>
        <authorList>
            <person name="Tsai I.J."/>
        </authorList>
    </citation>
    <scope>NUCLEOTIDE SEQUENCE</scope>
    <source>
        <strain evidence="4">171206Taipei</strain>
    </source>
</reference>
<evidence type="ECO:0000313" key="4">
    <source>
        <dbReference type="EMBL" id="KAF7312607.1"/>
    </source>
</evidence>
<keyword evidence="3" id="KW-1133">Transmembrane helix</keyword>
<dbReference type="Proteomes" id="UP000636479">
    <property type="component" value="Unassembled WGS sequence"/>
</dbReference>
<evidence type="ECO:0000313" key="5">
    <source>
        <dbReference type="Proteomes" id="UP000636479"/>
    </source>
</evidence>
<evidence type="ECO:0000256" key="3">
    <source>
        <dbReference type="SAM" id="Phobius"/>
    </source>
</evidence>
<keyword evidence="3" id="KW-0812">Transmembrane</keyword>
<accession>A0A8H6T940</accession>
<keyword evidence="3" id="KW-0472">Membrane</keyword>
<sequence>MATPGPAPPRTLRGLAPHFFPTSRTPTRSRRPPMVVKIDSVEEDKTAHFRSETLTPDGLRAAAQDHLKTQRRALFTQTETLAQKHRQLTAFQHRIAAAERRVNALRRQIAVLEAKRRDQGSWAFRTVRWVYTSLWDAFVFICAWLFFTCRLWGL</sequence>
<dbReference type="EMBL" id="JACAZF010000002">
    <property type="protein sequence ID" value="KAF7312607.1"/>
    <property type="molecule type" value="Genomic_DNA"/>
</dbReference>
<keyword evidence="5" id="KW-1185">Reference proteome</keyword>
<feature type="coiled-coil region" evidence="1">
    <location>
        <begin position="81"/>
        <end position="115"/>
    </location>
</feature>